<dbReference type="GO" id="GO:0005737">
    <property type="term" value="C:cytoplasm"/>
    <property type="evidence" value="ECO:0007669"/>
    <property type="project" value="UniProtKB-SubCell"/>
</dbReference>
<dbReference type="AlphaFoldDB" id="A0A7W3NDT0"/>
<keyword evidence="8" id="KW-1185">Reference proteome</keyword>
<dbReference type="Gene3D" id="1.20.120.450">
    <property type="entry name" value="dinb family like domain"/>
    <property type="match status" value="1"/>
</dbReference>
<evidence type="ECO:0000256" key="1">
    <source>
        <dbReference type="ARBA" id="ARBA00022490"/>
    </source>
</evidence>
<comment type="caution">
    <text evidence="7">The sequence shown here is derived from an EMBL/GenBank/DDBJ whole genome shotgun (WGS) entry which is preliminary data.</text>
</comment>
<evidence type="ECO:0000256" key="3">
    <source>
        <dbReference type="ARBA" id="ARBA00022801"/>
    </source>
</evidence>
<dbReference type="Pfam" id="PF12867">
    <property type="entry name" value="DinB_2"/>
    <property type="match status" value="1"/>
</dbReference>
<comment type="function">
    <text evidence="5">Possible metal-dependent hydrolase.</text>
</comment>
<dbReference type="GO" id="GO:0008270">
    <property type="term" value="F:zinc ion binding"/>
    <property type="evidence" value="ECO:0007669"/>
    <property type="project" value="UniProtKB-UniRule"/>
</dbReference>
<keyword evidence="1 5" id="KW-0963">Cytoplasm</keyword>
<dbReference type="GO" id="GO:0016787">
    <property type="term" value="F:hydrolase activity"/>
    <property type="evidence" value="ECO:0007669"/>
    <property type="project" value="UniProtKB-UniRule"/>
</dbReference>
<keyword evidence="2 5" id="KW-0479">Metal-binding</keyword>
<comment type="similarity">
    <text evidence="5">Belongs to the metal hydrolase YfiT family.</text>
</comment>
<dbReference type="InterPro" id="IPR024775">
    <property type="entry name" value="DinB-like"/>
</dbReference>
<feature type="binding site" evidence="5">
    <location>
        <position position="159"/>
    </location>
    <ligand>
        <name>Zn(2+)</name>
        <dbReference type="ChEBI" id="CHEBI:29105"/>
    </ligand>
</feature>
<dbReference type="Proteomes" id="UP000543174">
    <property type="component" value="Unassembled WGS sequence"/>
</dbReference>
<protein>
    <recommendedName>
        <fullName evidence="5">Putative metal-dependent hydrolase HNP21_004264</fullName>
        <ecNumber evidence="5">3.-.-.-</ecNumber>
    </recommendedName>
</protein>
<reference evidence="7" key="1">
    <citation type="submission" date="2020-08" db="EMBL/GenBank/DDBJ databases">
        <title>Functional genomics of gut bacteria from endangered species of beetles.</title>
        <authorList>
            <person name="Carlos-Shanley C."/>
        </authorList>
    </citation>
    <scope>NUCLEOTIDE SEQUENCE [LARGE SCALE GENOMIC DNA]</scope>
    <source>
        <strain evidence="7">S00060</strain>
    </source>
</reference>
<dbReference type="NCBIfam" id="NF009807">
    <property type="entry name" value="PRK13291.1"/>
    <property type="match status" value="1"/>
</dbReference>
<feature type="binding site" evidence="5">
    <location>
        <position position="64"/>
    </location>
    <ligand>
        <name>Zn(2+)</name>
        <dbReference type="ChEBI" id="CHEBI:29105"/>
    </ligand>
</feature>
<proteinExistence type="inferred from homology"/>
<feature type="binding site" evidence="5">
    <location>
        <position position="155"/>
    </location>
    <ligand>
        <name>Zn(2+)</name>
        <dbReference type="ChEBI" id="CHEBI:29105"/>
    </ligand>
</feature>
<keyword evidence="4 5" id="KW-0862">Zinc</keyword>
<organism evidence="7 8">
    <name type="scientific">Priestia aryabhattai</name>
    <name type="common">Bacillus aryabhattai</name>
    <dbReference type="NCBI Taxonomy" id="412384"/>
    <lineage>
        <taxon>Bacteria</taxon>
        <taxon>Bacillati</taxon>
        <taxon>Bacillota</taxon>
        <taxon>Bacilli</taxon>
        <taxon>Bacillales</taxon>
        <taxon>Bacillaceae</taxon>
        <taxon>Priestia</taxon>
    </lineage>
</organism>
<dbReference type="EC" id="3.-.-.-" evidence="5"/>
<dbReference type="RefSeq" id="WP_013058457.1">
    <property type="nucleotide sequence ID" value="NZ_CP041519.1"/>
</dbReference>
<keyword evidence="3 5" id="KW-0378">Hydrolase</keyword>
<comment type="subcellular location">
    <subcellularLocation>
        <location evidence="5">Cytoplasm</location>
    </subcellularLocation>
</comment>
<evidence type="ECO:0000313" key="7">
    <source>
        <dbReference type="EMBL" id="MBA9041154.1"/>
    </source>
</evidence>
<evidence type="ECO:0000256" key="2">
    <source>
        <dbReference type="ARBA" id="ARBA00022723"/>
    </source>
</evidence>
<sequence length="172" mass="19779">MFNQYPIGKFTVKEDIQKEDIQGWIHDIGDAPKQLAYAVEGLTNEQLATPYREGGWTLSQVVHHLADSHMNAYTRFKLGLTEQEPTIKAYDEVAWSNLPDNELPIEISLQLFSALHKRLHKVLNSLDEIDLKKTIHHPENGEVTIEQLIATYAWHGKHHIAHITTLRNQKGW</sequence>
<evidence type="ECO:0000256" key="5">
    <source>
        <dbReference type="HAMAP-Rule" id="MF_01256"/>
    </source>
</evidence>
<evidence type="ECO:0000259" key="6">
    <source>
        <dbReference type="Pfam" id="PF12867"/>
    </source>
</evidence>
<name>A0A7W3NDT0_PRIAR</name>
<comment type="cofactor">
    <cofactor evidence="5">
        <name>Zn(2+)</name>
        <dbReference type="ChEBI" id="CHEBI:29105"/>
    </cofactor>
    <text evidence="5">Binds 1 zinc ion per subunit.</text>
</comment>
<dbReference type="EMBL" id="JACJHT010000003">
    <property type="protein sequence ID" value="MBA9041154.1"/>
    <property type="molecule type" value="Genomic_DNA"/>
</dbReference>
<evidence type="ECO:0000313" key="8">
    <source>
        <dbReference type="Proteomes" id="UP000543174"/>
    </source>
</evidence>
<accession>A0A7W3NDT0</accession>
<dbReference type="HAMAP" id="MF_01256">
    <property type="entry name" value="YfiT_hydrol"/>
    <property type="match status" value="1"/>
</dbReference>
<dbReference type="InterPro" id="IPR023774">
    <property type="entry name" value="Put_metal_dep_hydrolase_YfiT"/>
</dbReference>
<gene>
    <name evidence="7" type="ORF">HNP21_004264</name>
</gene>
<dbReference type="SUPFAM" id="SSF109854">
    <property type="entry name" value="DinB/YfiT-like putative metalloenzymes"/>
    <property type="match status" value="1"/>
</dbReference>
<comment type="subunit">
    <text evidence="5">Homodimer.</text>
</comment>
<dbReference type="InterPro" id="IPR034660">
    <property type="entry name" value="DinB/YfiT-like"/>
</dbReference>
<evidence type="ECO:0000256" key="4">
    <source>
        <dbReference type="ARBA" id="ARBA00022833"/>
    </source>
</evidence>
<feature type="domain" description="DinB-like" evidence="6">
    <location>
        <begin position="31"/>
        <end position="163"/>
    </location>
</feature>